<dbReference type="GO" id="GO:0000719">
    <property type="term" value="P:photoreactive repair"/>
    <property type="evidence" value="ECO:0007669"/>
    <property type="project" value="UniProtKB-ARBA"/>
</dbReference>
<dbReference type="SUPFAM" id="SSF52425">
    <property type="entry name" value="Cryptochrome/photolyase, N-terminal domain"/>
    <property type="match status" value="1"/>
</dbReference>
<dbReference type="GO" id="GO:0003677">
    <property type="term" value="F:DNA binding"/>
    <property type="evidence" value="ECO:0007669"/>
    <property type="project" value="TreeGrafter"/>
</dbReference>
<feature type="binding site" evidence="8">
    <location>
        <begin position="359"/>
        <end position="361"/>
    </location>
    <ligand>
        <name>FAD</name>
        <dbReference type="ChEBI" id="CHEBI:57692"/>
    </ligand>
</feature>
<name>E8N4L1_ANATU</name>
<dbReference type="PANTHER" id="PTHR11455:SF9">
    <property type="entry name" value="CRYPTOCHROME CIRCADIAN CLOCK 5 ISOFORM X1"/>
    <property type="match status" value="1"/>
</dbReference>
<keyword evidence="13" id="KW-1185">Reference proteome</keyword>
<evidence type="ECO:0000259" key="11">
    <source>
        <dbReference type="PROSITE" id="PS51645"/>
    </source>
</evidence>
<dbReference type="Pfam" id="PF03441">
    <property type="entry name" value="FAD_binding_7"/>
    <property type="match status" value="1"/>
</dbReference>
<comment type="similarity">
    <text evidence="10">Belongs to the DNA photolyase family.</text>
</comment>
<accession>E8N4L1</accession>
<evidence type="ECO:0000313" key="13">
    <source>
        <dbReference type="Proteomes" id="UP000008922"/>
    </source>
</evidence>
<comment type="cofactor">
    <cofactor evidence="8">
        <name>FAD</name>
        <dbReference type="ChEBI" id="CHEBI:57692"/>
    </cofactor>
    <text evidence="8">Binds 1 FAD per subunit.</text>
</comment>
<evidence type="ECO:0000256" key="1">
    <source>
        <dbReference type="ARBA" id="ARBA00001932"/>
    </source>
</evidence>
<keyword evidence="6 10" id="KW-0157">Chromophore</keyword>
<dbReference type="GO" id="GO:0071949">
    <property type="term" value="F:FAD binding"/>
    <property type="evidence" value="ECO:0007669"/>
    <property type="project" value="TreeGrafter"/>
</dbReference>
<sequence>MTTILWWIRRDLRLHDHPALEYALQKGRVIPVFILDDRLLQKEASKRKQFLFSGLRQLDEDLRKRGSQLIIRRGEPLAELTRLIQETGAEEIVALEDYSPYARRRDSHIARELPLHLFAGETVYPPSLVLKPDGSPYTVFTPFSRAWKALPFASPSVVSLPERFPAVPDKLVSLPIPEAIFLQDFPPGELEALRRLENFLSGPAREYADGRNRLDQPGTSFLSPYFRFGMLSPRWAVFQVRKMIQITSSPDEKRGYEAWLNELIWREFYISILYHYPHVLAMAFNPALRAIEWRDAPSELQAWKEGKTGYPVVDAAMRQLKATGWMHNRARMIVASFLTKDLLINWQEGEQWFMQNLVDGDPAANNGGWQWTAGVGTDAAPYFRIFNPVLQSAKFDPQGRYIKTWVPELTSVPTEFIHAPWTMPLSLQISLGVRIGRDYPTPMVDHQEVRGRVLEAYRTSQGKTRN</sequence>
<feature type="binding site" evidence="8">
    <location>
        <begin position="262"/>
        <end position="269"/>
    </location>
    <ligand>
        <name>FAD</name>
        <dbReference type="ChEBI" id="CHEBI:57692"/>
    </ligand>
</feature>
<evidence type="ECO:0000256" key="6">
    <source>
        <dbReference type="ARBA" id="ARBA00022991"/>
    </source>
</evidence>
<dbReference type="InParanoid" id="E8N4L1"/>
<keyword evidence="5 8" id="KW-0274">FAD</keyword>
<dbReference type="HOGENOM" id="CLU_010348_2_2_0"/>
<feature type="binding site" evidence="8">
    <location>
        <position position="207"/>
    </location>
    <ligand>
        <name>FAD</name>
        <dbReference type="ChEBI" id="CHEBI:57692"/>
    </ligand>
</feature>
<dbReference type="PANTHER" id="PTHR11455">
    <property type="entry name" value="CRYPTOCHROME"/>
    <property type="match status" value="1"/>
</dbReference>
<dbReference type="Proteomes" id="UP000008922">
    <property type="component" value="Chromosome"/>
</dbReference>
<evidence type="ECO:0000256" key="2">
    <source>
        <dbReference type="ARBA" id="ARBA00013149"/>
    </source>
</evidence>
<dbReference type="InterPro" id="IPR036155">
    <property type="entry name" value="Crypto/Photolyase_N_sf"/>
</dbReference>
<dbReference type="InterPro" id="IPR036134">
    <property type="entry name" value="Crypto/Photolyase_FAD-like_sf"/>
</dbReference>
<dbReference type="EC" id="4.1.99.3" evidence="2"/>
<dbReference type="PRINTS" id="PR00147">
    <property type="entry name" value="DNAPHOTLYASE"/>
</dbReference>
<dbReference type="eggNOG" id="COG0415">
    <property type="taxonomic scope" value="Bacteria"/>
</dbReference>
<evidence type="ECO:0000256" key="10">
    <source>
        <dbReference type="RuleBase" id="RU004182"/>
    </source>
</evidence>
<dbReference type="Gene3D" id="1.10.579.10">
    <property type="entry name" value="DNA Cyclobutane Dipyrimidine Photolyase, subunit A, domain 3"/>
    <property type="match status" value="1"/>
</dbReference>
<feature type="site" description="Electron transfer via tryptophanyl radical" evidence="9">
    <location>
        <position position="346"/>
    </location>
</feature>
<dbReference type="GO" id="GO:0003904">
    <property type="term" value="F:deoxyribodipyrimidine photo-lyase activity"/>
    <property type="evidence" value="ECO:0007669"/>
    <property type="project" value="UniProtKB-EC"/>
</dbReference>
<dbReference type="InterPro" id="IPR006050">
    <property type="entry name" value="DNA_photolyase_N"/>
</dbReference>
<organism evidence="12 13">
    <name type="scientific">Anaerolinea thermophila (strain DSM 14523 / JCM 11388 / NBRC 100420 / UNI-1)</name>
    <dbReference type="NCBI Taxonomy" id="926569"/>
    <lineage>
        <taxon>Bacteria</taxon>
        <taxon>Bacillati</taxon>
        <taxon>Chloroflexota</taxon>
        <taxon>Anaerolineae</taxon>
        <taxon>Anaerolineales</taxon>
        <taxon>Anaerolineaceae</taxon>
        <taxon>Anaerolinea</taxon>
    </lineage>
</organism>
<dbReference type="RefSeq" id="WP_013559762.1">
    <property type="nucleotide sequence ID" value="NC_014960.1"/>
</dbReference>
<feature type="site" description="Electron transfer via tryptophanyl radical" evidence="9">
    <location>
        <position position="369"/>
    </location>
</feature>
<proteinExistence type="inferred from homology"/>
<comment type="cofactor">
    <cofactor evidence="1">
        <name>(6R)-5,10-methylene-5,6,7,8-tetrahydrofolate</name>
        <dbReference type="ChEBI" id="CHEBI:15636"/>
    </cofactor>
</comment>
<dbReference type="PROSITE" id="PS00691">
    <property type="entry name" value="DNA_PHOTOLYASES_1_2"/>
    <property type="match status" value="1"/>
</dbReference>
<dbReference type="InterPro" id="IPR014729">
    <property type="entry name" value="Rossmann-like_a/b/a_fold"/>
</dbReference>
<dbReference type="STRING" id="926569.ANT_13430"/>
<feature type="site" description="Electron transfer via tryptophanyl radical" evidence="9">
    <location>
        <position position="293"/>
    </location>
</feature>
<dbReference type="Pfam" id="PF00875">
    <property type="entry name" value="DNA_photolyase"/>
    <property type="match status" value="1"/>
</dbReference>
<dbReference type="OrthoDB" id="9772484at2"/>
<protein>
    <recommendedName>
        <fullName evidence="3">Deoxyribodipyrimidine photo-lyase</fullName>
        <ecNumber evidence="2">4.1.99.3</ecNumber>
    </recommendedName>
</protein>
<dbReference type="InterPro" id="IPR005101">
    <property type="entry name" value="Cryptochr/Photolyase_FAD-bd"/>
</dbReference>
<dbReference type="Gene3D" id="3.40.50.620">
    <property type="entry name" value="HUPs"/>
    <property type="match status" value="1"/>
</dbReference>
<dbReference type="Gene3D" id="1.25.40.80">
    <property type="match status" value="1"/>
</dbReference>
<feature type="domain" description="Photolyase/cryptochrome alpha/beta" evidence="11">
    <location>
        <begin position="2"/>
        <end position="123"/>
    </location>
</feature>
<evidence type="ECO:0000256" key="5">
    <source>
        <dbReference type="ARBA" id="ARBA00022827"/>
    </source>
</evidence>
<evidence type="ECO:0000256" key="4">
    <source>
        <dbReference type="ARBA" id="ARBA00022630"/>
    </source>
</evidence>
<comment type="catalytic activity">
    <reaction evidence="7">
        <text>cyclobutadipyrimidine (in DNA) = 2 pyrimidine residues (in DNA).</text>
        <dbReference type="EC" id="4.1.99.3"/>
    </reaction>
</comment>
<feature type="binding site" evidence="8">
    <location>
        <position position="259"/>
    </location>
    <ligand>
        <name>FAD</name>
        <dbReference type="ChEBI" id="CHEBI:57692"/>
    </ligand>
</feature>
<dbReference type="EMBL" id="AP012029">
    <property type="protein sequence ID" value="BAJ63375.1"/>
    <property type="molecule type" value="Genomic_DNA"/>
</dbReference>
<evidence type="ECO:0000313" key="12">
    <source>
        <dbReference type="EMBL" id="BAJ63375.1"/>
    </source>
</evidence>
<dbReference type="InterPro" id="IPR002081">
    <property type="entry name" value="Cryptochrome/DNA_photolyase_1"/>
</dbReference>
<evidence type="ECO:0000256" key="9">
    <source>
        <dbReference type="PIRSR" id="PIRSR602081-2"/>
    </source>
</evidence>
<reference evidence="12 13" key="1">
    <citation type="submission" date="2010-12" db="EMBL/GenBank/DDBJ databases">
        <title>Whole genome sequence of Anaerolinea thermophila UNI-1.</title>
        <authorList>
            <person name="Narita-Yamada S."/>
            <person name="Kishi E."/>
            <person name="Watanabe Y."/>
            <person name="Takasaki K."/>
            <person name="Ankai A."/>
            <person name="Oguchi A."/>
            <person name="Fukui S."/>
            <person name="Takahashi M."/>
            <person name="Yashiro I."/>
            <person name="Hosoyama A."/>
            <person name="Sekiguchi Y."/>
            <person name="Hanada S."/>
            <person name="Fujita N."/>
        </authorList>
    </citation>
    <scope>NUCLEOTIDE SEQUENCE [LARGE SCALE GENOMIC DNA]</scope>
    <source>
        <strain evidence="13">DSM 14523 / JCM 11388 / NBRC 100420 / UNI-1</strain>
    </source>
</reference>
<dbReference type="SUPFAM" id="SSF48173">
    <property type="entry name" value="Cryptochrome/photolyase FAD-binding domain"/>
    <property type="match status" value="1"/>
</dbReference>
<dbReference type="FunFam" id="1.10.579.10:FF:000003">
    <property type="entry name" value="Deoxyribodipyrimidine photo-lyase"/>
    <property type="match status" value="1"/>
</dbReference>
<keyword evidence="12" id="KW-0456">Lyase</keyword>
<evidence type="ECO:0000256" key="8">
    <source>
        <dbReference type="PIRSR" id="PIRSR602081-1"/>
    </source>
</evidence>
<gene>
    <name evidence="12" type="primary">phrB</name>
    <name evidence="12" type="ordered locus">ANT_13430</name>
</gene>
<dbReference type="AlphaFoldDB" id="E8N4L1"/>
<evidence type="ECO:0000256" key="3">
    <source>
        <dbReference type="ARBA" id="ARBA00014046"/>
    </source>
</evidence>
<dbReference type="PROSITE" id="PS51645">
    <property type="entry name" value="PHR_CRY_ALPHA_BETA"/>
    <property type="match status" value="1"/>
</dbReference>
<feature type="binding site" evidence="8">
    <location>
        <begin position="219"/>
        <end position="223"/>
    </location>
    <ligand>
        <name>FAD</name>
        <dbReference type="ChEBI" id="CHEBI:57692"/>
    </ligand>
</feature>
<dbReference type="PROSITE" id="PS00394">
    <property type="entry name" value="DNA_PHOTOLYASES_1_1"/>
    <property type="match status" value="1"/>
</dbReference>
<keyword evidence="4 8" id="KW-0285">Flavoprotein</keyword>
<dbReference type="InterPro" id="IPR018394">
    <property type="entry name" value="DNA_photolyase_1_CS_C"/>
</dbReference>
<evidence type="ECO:0000256" key="7">
    <source>
        <dbReference type="ARBA" id="ARBA00033999"/>
    </source>
</evidence>
<dbReference type="KEGG" id="atm:ANT_13430"/>